<gene>
    <name evidence="2" type="ORF">QYB95_04705</name>
</gene>
<feature type="transmembrane region" description="Helical" evidence="1">
    <location>
        <begin position="7"/>
        <end position="26"/>
    </location>
</feature>
<keyword evidence="1" id="KW-0472">Membrane</keyword>
<evidence type="ECO:0000313" key="2">
    <source>
        <dbReference type="EMBL" id="MDN4492832.1"/>
    </source>
</evidence>
<accession>A0ABT8GN42</accession>
<reference evidence="2" key="1">
    <citation type="submission" date="2023-07" db="EMBL/GenBank/DDBJ databases">
        <title>Ureibacillus sp. isolated from freshwater well.</title>
        <authorList>
            <person name="Kirdat K."/>
            <person name="Bhatt A."/>
            <person name="Teware R."/>
            <person name="Bhavsar Y."/>
            <person name="Yadav A."/>
        </authorList>
    </citation>
    <scope>NUCLEOTIDE SEQUENCE</scope>
    <source>
        <strain evidence="2">BA0131</strain>
    </source>
</reference>
<organism evidence="2 3">
    <name type="scientific">Ureibacillus aquaedulcis</name>
    <dbReference type="NCBI Taxonomy" id="3058421"/>
    <lineage>
        <taxon>Bacteria</taxon>
        <taxon>Bacillati</taxon>
        <taxon>Bacillota</taxon>
        <taxon>Bacilli</taxon>
        <taxon>Bacillales</taxon>
        <taxon>Caryophanaceae</taxon>
        <taxon>Ureibacillus</taxon>
    </lineage>
</organism>
<evidence type="ECO:0000313" key="3">
    <source>
        <dbReference type="Proteomes" id="UP001172743"/>
    </source>
</evidence>
<evidence type="ECO:0000256" key="1">
    <source>
        <dbReference type="SAM" id="Phobius"/>
    </source>
</evidence>
<sequence length="72" mass="8076">MKNAKHAVLGILTGLFIIPIIDNWLGLRFDHLLYKLFGEPDNPLSVSLSFIFTLCLIAIVILLPLSRKKAKT</sequence>
<dbReference type="RefSeq" id="WP_301137023.1">
    <property type="nucleotide sequence ID" value="NZ_JAUHTQ010000002.1"/>
</dbReference>
<name>A0ABT8GN42_9BACL</name>
<comment type="caution">
    <text evidence="2">The sequence shown here is derived from an EMBL/GenBank/DDBJ whole genome shotgun (WGS) entry which is preliminary data.</text>
</comment>
<keyword evidence="1" id="KW-1133">Transmembrane helix</keyword>
<dbReference type="EMBL" id="JAUHTQ010000002">
    <property type="protein sequence ID" value="MDN4492832.1"/>
    <property type="molecule type" value="Genomic_DNA"/>
</dbReference>
<protein>
    <submittedName>
        <fullName evidence="2">Uncharacterized protein</fullName>
    </submittedName>
</protein>
<feature type="transmembrane region" description="Helical" evidence="1">
    <location>
        <begin position="46"/>
        <end position="65"/>
    </location>
</feature>
<keyword evidence="1" id="KW-0812">Transmembrane</keyword>
<keyword evidence="3" id="KW-1185">Reference proteome</keyword>
<proteinExistence type="predicted"/>
<dbReference type="Proteomes" id="UP001172743">
    <property type="component" value="Unassembled WGS sequence"/>
</dbReference>